<keyword evidence="2" id="KW-0687">Ribonucleoprotein</keyword>
<dbReference type="Pfam" id="PF01248">
    <property type="entry name" value="Ribosomal_L7Ae"/>
    <property type="match status" value="1"/>
</dbReference>
<dbReference type="RefSeq" id="WP_133431845.1">
    <property type="nucleotide sequence ID" value="NZ_CP092172.1"/>
</dbReference>
<dbReference type="Gene3D" id="3.30.1330.30">
    <property type="match status" value="1"/>
</dbReference>
<proteinExistence type="predicted"/>
<dbReference type="AlphaFoldDB" id="A0A4R6BDW0"/>
<dbReference type="InterPro" id="IPR029064">
    <property type="entry name" value="Ribosomal_eL30-like_sf"/>
</dbReference>
<protein>
    <submittedName>
        <fullName evidence="2">50S ribosomal protein L7ae-like protein</fullName>
    </submittedName>
</protein>
<evidence type="ECO:0000259" key="1">
    <source>
        <dbReference type="Pfam" id="PF01248"/>
    </source>
</evidence>
<reference evidence="2 3" key="1">
    <citation type="submission" date="2019-01" db="EMBL/GenBank/DDBJ databases">
        <title>Draft genome sequences of the type strains of six Macrococcus species.</title>
        <authorList>
            <person name="Mazhar S."/>
            <person name="Altermann E."/>
            <person name="Hill C."/>
            <person name="Mcauliffe O."/>
        </authorList>
    </citation>
    <scope>NUCLEOTIDE SEQUENCE [LARGE SCALE GENOMIC DNA]</scope>
    <source>
        <strain evidence="2 3">CCM4811</strain>
    </source>
</reference>
<keyword evidence="3" id="KW-1185">Reference proteome</keyword>
<dbReference type="GO" id="GO:0005840">
    <property type="term" value="C:ribosome"/>
    <property type="evidence" value="ECO:0007669"/>
    <property type="project" value="UniProtKB-KW"/>
</dbReference>
<dbReference type="EMBL" id="SCWA01000008">
    <property type="protein sequence ID" value="TDL97929.1"/>
    <property type="molecule type" value="Genomic_DNA"/>
</dbReference>
<sequence>MSNEKVHSNQYVVGLKQTLKALKEHRAESIVIAQDVQIHLLTDVLLQAHMQQVPIEFSESRRELGNRFGIQVKAMIAAYLKHGL</sequence>
<gene>
    <name evidence="2" type="ORF">ERX27_05570</name>
</gene>
<feature type="domain" description="Ribosomal protein eL8/eL30/eS12/Gadd45" evidence="1">
    <location>
        <begin position="5"/>
        <end position="78"/>
    </location>
</feature>
<accession>A0A4R6BDW0</accession>
<dbReference type="Proteomes" id="UP000295310">
    <property type="component" value="Unassembled WGS sequence"/>
</dbReference>
<keyword evidence="2" id="KW-0689">Ribosomal protein</keyword>
<dbReference type="OrthoDB" id="2418492at2"/>
<organism evidence="2 3">
    <name type="scientific">Macrococcus brunensis</name>
    <dbReference type="NCBI Taxonomy" id="198483"/>
    <lineage>
        <taxon>Bacteria</taxon>
        <taxon>Bacillati</taxon>
        <taxon>Bacillota</taxon>
        <taxon>Bacilli</taxon>
        <taxon>Bacillales</taxon>
        <taxon>Staphylococcaceae</taxon>
        <taxon>Macrococcus</taxon>
    </lineage>
</organism>
<evidence type="ECO:0000313" key="3">
    <source>
        <dbReference type="Proteomes" id="UP000295310"/>
    </source>
</evidence>
<dbReference type="SUPFAM" id="SSF55315">
    <property type="entry name" value="L30e-like"/>
    <property type="match status" value="1"/>
</dbReference>
<comment type="caution">
    <text evidence="2">The sequence shown here is derived from an EMBL/GenBank/DDBJ whole genome shotgun (WGS) entry which is preliminary data.</text>
</comment>
<dbReference type="InterPro" id="IPR004038">
    <property type="entry name" value="Ribosomal_eL8/eL30/eS12/Gad45"/>
</dbReference>
<evidence type="ECO:0000313" key="2">
    <source>
        <dbReference type="EMBL" id="TDL97929.1"/>
    </source>
</evidence>
<name>A0A4R6BDW0_9STAP</name>